<dbReference type="Proteomes" id="UP000618943">
    <property type="component" value="Unassembled WGS sequence"/>
</dbReference>
<reference evidence="1 2" key="1">
    <citation type="submission" date="2020-12" db="EMBL/GenBank/DDBJ databases">
        <title>YIM B01967 draft genome.</title>
        <authorList>
            <person name="Yan X."/>
        </authorList>
    </citation>
    <scope>NUCLEOTIDE SEQUENCE [LARGE SCALE GENOMIC DNA]</scope>
    <source>
        <strain evidence="1 2">YIM B01967</strain>
    </source>
</reference>
<dbReference type="Pfam" id="PF03646">
    <property type="entry name" value="FlaG"/>
    <property type="match status" value="1"/>
</dbReference>
<organism evidence="1 2">
    <name type="scientific">Viridibacillus soli</name>
    <dbReference type="NCBI Taxonomy" id="2798301"/>
    <lineage>
        <taxon>Bacteria</taxon>
        <taxon>Bacillati</taxon>
        <taxon>Bacillota</taxon>
        <taxon>Bacilli</taxon>
        <taxon>Bacillales</taxon>
        <taxon>Caryophanaceae</taxon>
        <taxon>Viridibacillus</taxon>
    </lineage>
</organism>
<keyword evidence="1" id="KW-0282">Flagellum</keyword>
<dbReference type="PANTHER" id="PTHR37166">
    <property type="entry name" value="PROTEIN FLAG"/>
    <property type="match status" value="1"/>
</dbReference>
<dbReference type="EMBL" id="JAEOAH010000007">
    <property type="protein sequence ID" value="MBK3494849.1"/>
    <property type="molecule type" value="Genomic_DNA"/>
</dbReference>
<dbReference type="Gene3D" id="3.30.160.170">
    <property type="entry name" value="FlaG-like"/>
    <property type="match status" value="1"/>
</dbReference>
<proteinExistence type="predicted"/>
<keyword evidence="1" id="KW-0966">Cell projection</keyword>
<keyword evidence="1" id="KW-0969">Cilium</keyword>
<dbReference type="SUPFAM" id="SSF160214">
    <property type="entry name" value="FlaG-like"/>
    <property type="match status" value="1"/>
</dbReference>
<name>A0ABS1H6C3_9BACL</name>
<dbReference type="InterPro" id="IPR035924">
    <property type="entry name" value="FlaG-like_sf"/>
</dbReference>
<accession>A0ABS1H6C3</accession>
<protein>
    <submittedName>
        <fullName evidence="1">Flagellar protein FlaG</fullName>
    </submittedName>
</protein>
<gene>
    <name evidence="1" type="ORF">JFL43_08245</name>
</gene>
<dbReference type="PANTHER" id="PTHR37166:SF1">
    <property type="entry name" value="PROTEIN FLAG"/>
    <property type="match status" value="1"/>
</dbReference>
<evidence type="ECO:0000313" key="1">
    <source>
        <dbReference type="EMBL" id="MBK3494849.1"/>
    </source>
</evidence>
<evidence type="ECO:0000313" key="2">
    <source>
        <dbReference type="Proteomes" id="UP000618943"/>
    </source>
</evidence>
<dbReference type="RefSeq" id="WP_100794696.1">
    <property type="nucleotide sequence ID" value="NZ_JAEOAH010000007.1"/>
</dbReference>
<keyword evidence="2" id="KW-1185">Reference proteome</keyword>
<comment type="caution">
    <text evidence="1">The sequence shown here is derived from an EMBL/GenBank/DDBJ whole genome shotgun (WGS) entry which is preliminary data.</text>
</comment>
<dbReference type="InterPro" id="IPR005186">
    <property type="entry name" value="FlaG"/>
</dbReference>
<sequence>MRISPQAPIENVTTTVVPQDKSSTVKVNDMDMLIKVQQQSHQDEQPTKETLERAINALNEFMEFHNKNSKFVLHDGLNRYFVQVVDTKTEEVVREIPPKKLLDAYYTMQKYLGKVVDETI</sequence>